<dbReference type="InterPro" id="IPR037522">
    <property type="entry name" value="HD_GYP_dom"/>
</dbReference>
<dbReference type="PROSITE" id="PS51832">
    <property type="entry name" value="HD_GYP"/>
    <property type="match status" value="1"/>
</dbReference>
<dbReference type="InterPro" id="IPR003607">
    <property type="entry name" value="HD/PDEase_dom"/>
</dbReference>
<evidence type="ECO:0000313" key="3">
    <source>
        <dbReference type="Proteomes" id="UP000001683"/>
    </source>
</evidence>
<proteinExistence type="predicted"/>
<feature type="domain" description="HD-GYP" evidence="1">
    <location>
        <begin position="107"/>
        <end position="303"/>
    </location>
</feature>
<dbReference type="SUPFAM" id="SSF109604">
    <property type="entry name" value="HD-domain/PDEase-like"/>
    <property type="match status" value="1"/>
</dbReference>
<dbReference type="Proteomes" id="UP000001683">
    <property type="component" value="Chromosome"/>
</dbReference>
<sequence length="346" mass="39548">MKRYSVFQLKEGMKLSKDVNSKSGATLVPKGVILSKKTIKFLINWGIKSVLIEEEEEQITRGRGHSQAKFKKEYFETTEKVISFMEGLKGSKAIELDEVKEIAQELVTYSDDINSVKLLTEVKDKDYYTYQHSINVGIYASLLGRWLGYCTNDIKNLSLAGLLHDIGKTQIPDEVLLKPESLTDKEFEIIKNHPIYGYELLKPCEDLSPEINIAVLQHHERENGSGYPFGITGEKIHSYSKIISVVDIFDAITSNRVYKGRNSPFEAIREVRDKSFQDLNPEIAYTFFKRISEFFVGSTVIFNDGSIGKIVFLNKNDPTRPLVQIEDKFVDLSKHKNREIIDVMVF</sequence>
<gene>
    <name evidence="2" type="ordered locus">Nther_2124</name>
</gene>
<keyword evidence="2" id="KW-0378">Hydrolase</keyword>
<keyword evidence="3" id="KW-1185">Reference proteome</keyword>
<dbReference type="Gene3D" id="1.10.3210.10">
    <property type="entry name" value="Hypothetical protein af1432"/>
    <property type="match status" value="1"/>
</dbReference>
<reference evidence="2 3" key="2">
    <citation type="journal article" date="2011" name="J. Bacteriol.">
        <title>Complete genome sequence of the anaerobic, halophilic alkalithermophile Natranaerobius thermophilus JW/NM-WN-LF.</title>
        <authorList>
            <person name="Zhao B."/>
            <person name="Mesbah N.M."/>
            <person name="Dalin E."/>
            <person name="Goodwin L."/>
            <person name="Nolan M."/>
            <person name="Pitluck S."/>
            <person name="Chertkov O."/>
            <person name="Brettin T.S."/>
            <person name="Han J."/>
            <person name="Larimer F.W."/>
            <person name="Land M.L."/>
            <person name="Hauser L."/>
            <person name="Kyrpides N."/>
            <person name="Wiegel J."/>
        </authorList>
    </citation>
    <scope>NUCLEOTIDE SEQUENCE [LARGE SCALE GENOMIC DNA]</scope>
    <source>
        <strain evidence="3">ATCC BAA-1301 / DSM 18059 / JW/NM-WN-LF</strain>
    </source>
</reference>
<evidence type="ECO:0000259" key="1">
    <source>
        <dbReference type="PROSITE" id="PS51832"/>
    </source>
</evidence>
<dbReference type="eggNOG" id="COG2206">
    <property type="taxonomic scope" value="Bacteria"/>
</dbReference>
<name>B2A7I2_NATTJ</name>
<dbReference type="EMBL" id="CP001034">
    <property type="protein sequence ID" value="ACB85691.1"/>
    <property type="molecule type" value="Genomic_DNA"/>
</dbReference>
<reference evidence="2 3" key="1">
    <citation type="submission" date="2008-04" db="EMBL/GenBank/DDBJ databases">
        <title>Complete sequence of chromosome of Natranaerobius thermophilus JW/NM-WN-LF.</title>
        <authorList>
            <consortium name="US DOE Joint Genome Institute"/>
            <person name="Copeland A."/>
            <person name="Lucas S."/>
            <person name="Lapidus A."/>
            <person name="Glavina del Rio T."/>
            <person name="Dalin E."/>
            <person name="Tice H."/>
            <person name="Bruce D."/>
            <person name="Goodwin L."/>
            <person name="Pitluck S."/>
            <person name="Chertkov O."/>
            <person name="Brettin T."/>
            <person name="Detter J.C."/>
            <person name="Han C."/>
            <person name="Kuske C.R."/>
            <person name="Schmutz J."/>
            <person name="Larimer F."/>
            <person name="Land M."/>
            <person name="Hauser L."/>
            <person name="Kyrpides N."/>
            <person name="Lykidis A."/>
            <person name="Mesbah N.M."/>
            <person name="Wiegel J."/>
        </authorList>
    </citation>
    <scope>NUCLEOTIDE SEQUENCE [LARGE SCALE GENOMIC DNA]</scope>
    <source>
        <strain evidence="3">ATCC BAA-1301 / DSM 18059 / JW/NM-WN-LF</strain>
    </source>
</reference>
<dbReference type="InParanoid" id="B2A7I2"/>
<dbReference type="SMART" id="SM00471">
    <property type="entry name" value="HDc"/>
    <property type="match status" value="1"/>
</dbReference>
<dbReference type="HOGENOM" id="CLU_000445_92_1_9"/>
<protein>
    <submittedName>
        <fullName evidence="2">Metal dependent phosphohydrolase</fullName>
    </submittedName>
</protein>
<dbReference type="CDD" id="cd00077">
    <property type="entry name" value="HDc"/>
    <property type="match status" value="1"/>
</dbReference>
<dbReference type="KEGG" id="nth:Nther_2124"/>
<dbReference type="PANTHER" id="PTHR43155:SF2">
    <property type="entry name" value="CYCLIC DI-GMP PHOSPHODIESTERASE PA4108"/>
    <property type="match status" value="1"/>
</dbReference>
<organism evidence="2 3">
    <name type="scientific">Natranaerobius thermophilus (strain ATCC BAA-1301 / DSM 18059 / JW/NM-WN-LF)</name>
    <dbReference type="NCBI Taxonomy" id="457570"/>
    <lineage>
        <taxon>Bacteria</taxon>
        <taxon>Bacillati</taxon>
        <taxon>Bacillota</taxon>
        <taxon>Clostridia</taxon>
        <taxon>Natranaerobiales</taxon>
        <taxon>Natranaerobiaceae</taxon>
        <taxon>Natranaerobius</taxon>
    </lineage>
</organism>
<dbReference type="InterPro" id="IPR006675">
    <property type="entry name" value="HDIG_dom"/>
</dbReference>
<dbReference type="Pfam" id="PF13487">
    <property type="entry name" value="HD_5"/>
    <property type="match status" value="1"/>
</dbReference>
<evidence type="ECO:0000313" key="2">
    <source>
        <dbReference type="EMBL" id="ACB85691.1"/>
    </source>
</evidence>
<dbReference type="RefSeq" id="WP_012448547.1">
    <property type="nucleotide sequence ID" value="NC_010718.1"/>
</dbReference>
<dbReference type="STRING" id="457570.Nther_2124"/>
<dbReference type="GO" id="GO:0016787">
    <property type="term" value="F:hydrolase activity"/>
    <property type="evidence" value="ECO:0007669"/>
    <property type="project" value="UniProtKB-KW"/>
</dbReference>
<accession>B2A7I2</accession>
<dbReference type="PANTHER" id="PTHR43155">
    <property type="entry name" value="CYCLIC DI-GMP PHOSPHODIESTERASE PA4108-RELATED"/>
    <property type="match status" value="1"/>
</dbReference>
<dbReference type="AlphaFoldDB" id="B2A7I2"/>
<dbReference type="NCBIfam" id="TIGR00277">
    <property type="entry name" value="HDIG"/>
    <property type="match status" value="1"/>
</dbReference>
<dbReference type="OrthoDB" id="9804747at2"/>